<dbReference type="Pfam" id="PF23097">
    <property type="entry name" value="NOL10_2nd"/>
    <property type="match status" value="1"/>
</dbReference>
<dbReference type="InterPro" id="IPR036322">
    <property type="entry name" value="WD40_repeat_dom_sf"/>
</dbReference>
<feature type="domain" description="NUC153" evidence="9">
    <location>
        <begin position="492"/>
        <end position="515"/>
    </location>
</feature>
<evidence type="ECO:0000256" key="2">
    <source>
        <dbReference type="ARBA" id="ARBA00005264"/>
    </source>
</evidence>
<evidence type="ECO:0000256" key="1">
    <source>
        <dbReference type="ARBA" id="ARBA00004604"/>
    </source>
</evidence>
<dbReference type="Pfam" id="PF23098">
    <property type="entry name" value="Beta-prop_NOL10_N"/>
    <property type="match status" value="1"/>
</dbReference>
<dbReference type="SUPFAM" id="SSF50978">
    <property type="entry name" value="WD40 repeat-like"/>
    <property type="match status" value="1"/>
</dbReference>
<evidence type="ECO:0000256" key="4">
    <source>
        <dbReference type="ARBA" id="ARBA00022574"/>
    </source>
</evidence>
<proteinExistence type="inferred from homology"/>
<dbReference type="InterPro" id="IPR012580">
    <property type="entry name" value="NUC153"/>
</dbReference>
<dbReference type="InterPro" id="IPR040382">
    <property type="entry name" value="NOL10/Enp2"/>
</dbReference>
<evidence type="ECO:0000259" key="11">
    <source>
        <dbReference type="Pfam" id="PF23098"/>
    </source>
</evidence>
<sequence>MQVASINDVKIYNLSAGKSIPEWMNSEARRRAERKSIDVRRRVQLIQDFEMPDVSHTVNISRDGRYVFATGCYKSWLKCYDLENLSQKFERGLDAAVIKLISLSDDYSKVVLLEEDRFLEMHAAFGRYFRMRMPRYGRDMAFSLERSDLYLVGASSEVYRLNLELGEWLSPLQTNSAALNCCQFADAHQLFVCGTTDGQVEAWDHRDKSRVGVLDCVYSLNGGSGNVEITALSFRDALRLGVGTSTGQVLVYDIRSSKPLIVKDHINELPIKKIDFVLRESENLVLSMDSRVLKIWSENEGKPFAAIETENGLNDFCRYPNSGLIFFANEAPRMQQFFIPALGPAPKWCSYLEAITEELEENQSAAVYDDYKFVTKEELDSLSLSHLIGSSVLRAYMHGYFVDRRLYEKAQLITQPFAYEKYKDRKIRDLLHEERENKIIKTKVESNQVKVNKELAARLQEEAATQVNAASSAKKKKSDKKKAMSASAILEDDRFKRLFNDEDFEVDHESEQFKRSVLAQRKETSTKAIDYAEDDDLVDEVRLRGIDELAKVLGNRYWIIFTVKEQDVPQSELPVLDEAEVTFNHSEDNSGSDSDSDTDEEMLSSKKKFEREKARRKQEQKERHYQQYEEKMKEREAERAARLVNKPKKFVFHELDSAESTRKFLDEHVKESNDVEEYSSLAAKKTLMKEQGEFEKHEDVFGGRSMTFTLAKKGAQGREARAAEERRKHEKERKATVRKPTLSIKRSLKKLPGNLSRP</sequence>
<dbReference type="SMART" id="SM00320">
    <property type="entry name" value="WD40"/>
    <property type="match status" value="3"/>
</dbReference>
<dbReference type="InterPro" id="IPR001680">
    <property type="entry name" value="WD40_rpt"/>
</dbReference>
<keyword evidence="13" id="KW-1185">Reference proteome</keyword>
<feature type="compositionally biased region" description="Basic and acidic residues" evidence="8">
    <location>
        <begin position="716"/>
        <end position="735"/>
    </location>
</feature>
<comment type="subcellular location">
    <subcellularLocation>
        <location evidence="1">Nucleus</location>
        <location evidence="1">Nucleolus</location>
    </subcellularLocation>
</comment>
<evidence type="ECO:0000313" key="13">
    <source>
        <dbReference type="Proteomes" id="UP000252519"/>
    </source>
</evidence>
<protein>
    <recommendedName>
        <fullName evidence="3">Nucleolar protein 10</fullName>
    </recommendedName>
</protein>
<dbReference type="Pfam" id="PF08159">
    <property type="entry name" value="NUC153"/>
    <property type="match status" value="1"/>
</dbReference>
<dbReference type="InterPro" id="IPR056551">
    <property type="entry name" value="Beta-prop_NOL10_N"/>
</dbReference>
<dbReference type="InterPro" id="IPR056550">
    <property type="entry name" value="NOL10_2nd"/>
</dbReference>
<name>A0A368H4Z7_ANCCA</name>
<dbReference type="PROSITE" id="PS50082">
    <property type="entry name" value="WD_REPEATS_2"/>
    <property type="match status" value="1"/>
</dbReference>
<evidence type="ECO:0000259" key="9">
    <source>
        <dbReference type="Pfam" id="PF08159"/>
    </source>
</evidence>
<evidence type="ECO:0000313" key="12">
    <source>
        <dbReference type="EMBL" id="RCN51683.1"/>
    </source>
</evidence>
<dbReference type="InterPro" id="IPR015943">
    <property type="entry name" value="WD40/YVTN_repeat-like_dom_sf"/>
</dbReference>
<dbReference type="Gene3D" id="2.130.10.10">
    <property type="entry name" value="YVTN repeat-like/Quinoprotein amine dehydrogenase"/>
    <property type="match status" value="1"/>
</dbReference>
<feature type="repeat" description="WD" evidence="7">
    <location>
        <begin position="172"/>
        <end position="213"/>
    </location>
</feature>
<evidence type="ECO:0000256" key="5">
    <source>
        <dbReference type="ARBA" id="ARBA00022737"/>
    </source>
</evidence>
<evidence type="ECO:0000259" key="10">
    <source>
        <dbReference type="Pfam" id="PF23097"/>
    </source>
</evidence>
<comment type="caution">
    <text evidence="12">The sequence shown here is derived from an EMBL/GenBank/DDBJ whole genome shotgun (WGS) entry which is preliminary data.</text>
</comment>
<evidence type="ECO:0000256" key="6">
    <source>
        <dbReference type="ARBA" id="ARBA00023242"/>
    </source>
</evidence>
<feature type="region of interest" description="Disordered" evidence="8">
    <location>
        <begin position="583"/>
        <end position="633"/>
    </location>
</feature>
<dbReference type="PANTHER" id="PTHR14927:SF0">
    <property type="entry name" value="NUCLEOLAR PROTEIN 10"/>
    <property type="match status" value="1"/>
</dbReference>
<feature type="region of interest" description="Disordered" evidence="8">
    <location>
        <begin position="712"/>
        <end position="758"/>
    </location>
</feature>
<comment type="similarity">
    <text evidence="2">Belongs to the WD repeat NOL10/ENP2 family.</text>
</comment>
<dbReference type="EMBL" id="JOJR01000011">
    <property type="protein sequence ID" value="RCN51683.1"/>
    <property type="molecule type" value="Genomic_DNA"/>
</dbReference>
<feature type="domain" description="Nucleolar protein 10-like second" evidence="10">
    <location>
        <begin position="367"/>
        <end position="414"/>
    </location>
</feature>
<dbReference type="PANTHER" id="PTHR14927">
    <property type="entry name" value="NUCLEOLAR PROTEIN 10"/>
    <property type="match status" value="1"/>
</dbReference>
<dbReference type="STRING" id="29170.A0A368H4Z7"/>
<dbReference type="GO" id="GO:0030686">
    <property type="term" value="C:90S preribosome"/>
    <property type="evidence" value="ECO:0007669"/>
    <property type="project" value="TreeGrafter"/>
</dbReference>
<reference evidence="12 13" key="1">
    <citation type="submission" date="2014-10" db="EMBL/GenBank/DDBJ databases">
        <title>Draft genome of the hookworm Ancylostoma caninum.</title>
        <authorList>
            <person name="Mitreva M."/>
        </authorList>
    </citation>
    <scope>NUCLEOTIDE SEQUENCE [LARGE SCALE GENOMIC DNA]</scope>
    <source>
        <strain evidence="12 13">Baltimore</strain>
    </source>
</reference>
<gene>
    <name evidence="12" type="ORF">ANCCAN_02042</name>
</gene>
<keyword evidence="6" id="KW-0539">Nucleus</keyword>
<organism evidence="12 13">
    <name type="scientific">Ancylostoma caninum</name>
    <name type="common">Dog hookworm</name>
    <dbReference type="NCBI Taxonomy" id="29170"/>
    <lineage>
        <taxon>Eukaryota</taxon>
        <taxon>Metazoa</taxon>
        <taxon>Ecdysozoa</taxon>
        <taxon>Nematoda</taxon>
        <taxon>Chromadorea</taxon>
        <taxon>Rhabditida</taxon>
        <taxon>Rhabditina</taxon>
        <taxon>Rhabditomorpha</taxon>
        <taxon>Strongyloidea</taxon>
        <taxon>Ancylostomatidae</taxon>
        <taxon>Ancylostomatinae</taxon>
        <taxon>Ancylostoma</taxon>
    </lineage>
</organism>
<feature type="domain" description="Nucleolar protein 10-like N-terminal" evidence="11">
    <location>
        <begin position="1"/>
        <end position="363"/>
    </location>
</feature>
<evidence type="ECO:0000256" key="7">
    <source>
        <dbReference type="PROSITE-ProRule" id="PRU00221"/>
    </source>
</evidence>
<feature type="compositionally biased region" description="Basic and acidic residues" evidence="8">
    <location>
        <begin position="603"/>
        <end position="633"/>
    </location>
</feature>
<keyword evidence="5" id="KW-0677">Repeat</keyword>
<keyword evidence="4 7" id="KW-0853">WD repeat</keyword>
<dbReference type="Proteomes" id="UP000252519">
    <property type="component" value="Unassembled WGS sequence"/>
</dbReference>
<dbReference type="GO" id="GO:0000462">
    <property type="term" value="P:maturation of SSU-rRNA from tricistronic rRNA transcript (SSU-rRNA, 5.8S rRNA, LSU-rRNA)"/>
    <property type="evidence" value="ECO:0007669"/>
    <property type="project" value="TreeGrafter"/>
</dbReference>
<evidence type="ECO:0000256" key="8">
    <source>
        <dbReference type="SAM" id="MobiDB-lite"/>
    </source>
</evidence>
<accession>A0A368H4Z7</accession>
<dbReference type="AlphaFoldDB" id="A0A368H4Z7"/>
<evidence type="ECO:0000256" key="3">
    <source>
        <dbReference type="ARBA" id="ARBA00015517"/>
    </source>
</evidence>
<dbReference type="GO" id="GO:0032040">
    <property type="term" value="C:small-subunit processome"/>
    <property type="evidence" value="ECO:0007669"/>
    <property type="project" value="TreeGrafter"/>
</dbReference>
<dbReference type="OrthoDB" id="273340at2759"/>